<dbReference type="InterPro" id="IPR020556">
    <property type="entry name" value="Amidase_CS"/>
</dbReference>
<comment type="function">
    <text evidence="10">Allows the formation of correctly charged Gln-tRNA(Gln) through the transamidation of misacylated Glu-tRNA(Gln) in organisms which lack glutaminyl-tRNA synthetase. The reaction takes place in the presence of glutamine and ATP through an activated gamma-phospho-Glu-tRNA(Gln).</text>
</comment>
<evidence type="ECO:0000256" key="10">
    <source>
        <dbReference type="HAMAP-Rule" id="MF_00120"/>
    </source>
</evidence>
<organism evidence="12 13">
    <name type="scientific">Elusimicrobium minutum (strain Pei191)</name>
    <dbReference type="NCBI Taxonomy" id="445932"/>
    <lineage>
        <taxon>Bacteria</taxon>
        <taxon>Pseudomonadati</taxon>
        <taxon>Elusimicrobiota</taxon>
        <taxon>Elusimicrobia</taxon>
        <taxon>Elusimicrobiales</taxon>
        <taxon>Elusimicrobiaceae</taxon>
        <taxon>Elusimicrobium</taxon>
    </lineage>
</organism>
<keyword evidence="12" id="KW-0808">Transferase</keyword>
<dbReference type="GO" id="GO:0016787">
    <property type="term" value="F:hydrolase activity"/>
    <property type="evidence" value="ECO:0007669"/>
    <property type="project" value="UniProtKB-KW"/>
</dbReference>
<evidence type="ECO:0000256" key="5">
    <source>
        <dbReference type="ARBA" id="ARBA00022598"/>
    </source>
</evidence>
<dbReference type="GO" id="GO:0005524">
    <property type="term" value="F:ATP binding"/>
    <property type="evidence" value="ECO:0007669"/>
    <property type="project" value="UniProtKB-KW"/>
</dbReference>
<comment type="similarity">
    <text evidence="1 10">Belongs to the amidase family. GatA subfamily.</text>
</comment>
<comment type="subunit">
    <text evidence="2 10">Heterotrimer of A, B and C subunits.</text>
</comment>
<evidence type="ECO:0000256" key="6">
    <source>
        <dbReference type="ARBA" id="ARBA00022741"/>
    </source>
</evidence>
<comment type="catalytic activity">
    <reaction evidence="9 10">
        <text>L-glutamyl-tRNA(Gln) + L-glutamine + ATP + H2O = L-glutaminyl-tRNA(Gln) + L-glutamate + ADP + phosphate + H(+)</text>
        <dbReference type="Rhea" id="RHEA:17521"/>
        <dbReference type="Rhea" id="RHEA-COMP:9681"/>
        <dbReference type="Rhea" id="RHEA-COMP:9684"/>
        <dbReference type="ChEBI" id="CHEBI:15377"/>
        <dbReference type="ChEBI" id="CHEBI:15378"/>
        <dbReference type="ChEBI" id="CHEBI:29985"/>
        <dbReference type="ChEBI" id="CHEBI:30616"/>
        <dbReference type="ChEBI" id="CHEBI:43474"/>
        <dbReference type="ChEBI" id="CHEBI:58359"/>
        <dbReference type="ChEBI" id="CHEBI:78520"/>
        <dbReference type="ChEBI" id="CHEBI:78521"/>
        <dbReference type="ChEBI" id="CHEBI:456216"/>
        <dbReference type="EC" id="6.3.5.7"/>
    </reaction>
</comment>
<protein>
    <recommendedName>
        <fullName evidence="4 10">Glutamyl-tRNA(Gln) amidotransferase subunit A</fullName>
        <shortName evidence="10">Glu-ADT subunit A</shortName>
        <ecNumber evidence="3 10">6.3.5.7</ecNumber>
    </recommendedName>
</protein>
<dbReference type="EMBL" id="CP001055">
    <property type="protein sequence ID" value="ACC97635.1"/>
    <property type="molecule type" value="Genomic_DNA"/>
</dbReference>
<dbReference type="GO" id="GO:0006412">
    <property type="term" value="P:translation"/>
    <property type="evidence" value="ECO:0007669"/>
    <property type="project" value="UniProtKB-UniRule"/>
</dbReference>
<evidence type="ECO:0000313" key="13">
    <source>
        <dbReference type="Proteomes" id="UP000001029"/>
    </source>
</evidence>
<keyword evidence="7 10" id="KW-0067">ATP-binding</keyword>
<evidence type="ECO:0000256" key="7">
    <source>
        <dbReference type="ARBA" id="ARBA00022840"/>
    </source>
</evidence>
<feature type="active site" description="Charge relay system" evidence="10">
    <location>
        <position position="149"/>
    </location>
</feature>
<gene>
    <name evidence="10" type="primary">gatA</name>
    <name evidence="12" type="ordered locus">Emin_0068</name>
</gene>
<evidence type="ECO:0000313" key="12">
    <source>
        <dbReference type="EMBL" id="ACC97635.1"/>
    </source>
</evidence>
<name>B2KAT9_ELUMP</name>
<dbReference type="EC" id="6.3.5.7" evidence="3 10"/>
<dbReference type="HOGENOM" id="CLU_009600_0_3_0"/>
<dbReference type="PANTHER" id="PTHR11895:SF151">
    <property type="entry name" value="GLUTAMYL-TRNA(GLN) AMIDOTRANSFERASE SUBUNIT A"/>
    <property type="match status" value="1"/>
</dbReference>
<keyword evidence="13" id="KW-1185">Reference proteome</keyword>
<dbReference type="SUPFAM" id="SSF75304">
    <property type="entry name" value="Amidase signature (AS) enzymes"/>
    <property type="match status" value="1"/>
</dbReference>
<feature type="domain" description="Amidase" evidence="11">
    <location>
        <begin position="20"/>
        <end position="459"/>
    </location>
</feature>
<dbReference type="GO" id="GO:0016740">
    <property type="term" value="F:transferase activity"/>
    <property type="evidence" value="ECO:0007669"/>
    <property type="project" value="UniProtKB-KW"/>
</dbReference>
<evidence type="ECO:0000256" key="4">
    <source>
        <dbReference type="ARBA" id="ARBA00014428"/>
    </source>
</evidence>
<dbReference type="STRING" id="445932.Emin_0068"/>
<keyword evidence="5 10" id="KW-0436">Ligase</keyword>
<dbReference type="AlphaFoldDB" id="B2KAT9"/>
<evidence type="ECO:0000256" key="8">
    <source>
        <dbReference type="ARBA" id="ARBA00022917"/>
    </source>
</evidence>
<dbReference type="InterPro" id="IPR004412">
    <property type="entry name" value="GatA"/>
</dbReference>
<feature type="active site" description="Acyl-ester intermediate" evidence="10">
    <location>
        <position position="173"/>
    </location>
</feature>
<dbReference type="GO" id="GO:0030956">
    <property type="term" value="C:glutamyl-tRNA(Gln) amidotransferase complex"/>
    <property type="evidence" value="ECO:0007669"/>
    <property type="project" value="InterPro"/>
</dbReference>
<dbReference type="PANTHER" id="PTHR11895">
    <property type="entry name" value="TRANSAMIDASE"/>
    <property type="match status" value="1"/>
</dbReference>
<dbReference type="RefSeq" id="WP_012414250.1">
    <property type="nucleotide sequence ID" value="NC_010644.1"/>
</dbReference>
<dbReference type="Gene3D" id="3.90.1300.10">
    <property type="entry name" value="Amidase signature (AS) domain"/>
    <property type="match status" value="1"/>
</dbReference>
<reference evidence="12 13" key="1">
    <citation type="journal article" date="2009" name="Appl. Environ. Microbiol.">
        <title>Genomic analysis of 'Elusimicrobium minutum,' the first cultivated representative of the phylum 'Elusimicrobia' (formerly termite group 1).</title>
        <authorList>
            <person name="Herlemann D.P.R."/>
            <person name="Geissinger O."/>
            <person name="Ikeda-Ohtsubo W."/>
            <person name="Kunin V."/>
            <person name="Sun H."/>
            <person name="Lapidus A."/>
            <person name="Hugenholtz P."/>
            <person name="Brune A."/>
        </authorList>
    </citation>
    <scope>NUCLEOTIDE SEQUENCE [LARGE SCALE GENOMIC DNA]</scope>
    <source>
        <strain evidence="12 13">Pei191</strain>
    </source>
</reference>
<dbReference type="NCBIfam" id="TIGR00132">
    <property type="entry name" value="gatA"/>
    <property type="match status" value="1"/>
</dbReference>
<dbReference type="InterPro" id="IPR036928">
    <property type="entry name" value="AS_sf"/>
</dbReference>
<dbReference type="InterPro" id="IPR023631">
    <property type="entry name" value="Amidase_dom"/>
</dbReference>
<keyword evidence="6 10" id="KW-0547">Nucleotide-binding</keyword>
<dbReference type="KEGG" id="emi:Emin_0068"/>
<dbReference type="Proteomes" id="UP000001029">
    <property type="component" value="Chromosome"/>
</dbReference>
<proteinExistence type="inferred from homology"/>
<evidence type="ECO:0000259" key="11">
    <source>
        <dbReference type="Pfam" id="PF01425"/>
    </source>
</evidence>
<dbReference type="GO" id="GO:0050567">
    <property type="term" value="F:glutaminyl-tRNA synthase (glutamine-hydrolyzing) activity"/>
    <property type="evidence" value="ECO:0007669"/>
    <property type="project" value="UniProtKB-UniRule"/>
</dbReference>
<dbReference type="InterPro" id="IPR000120">
    <property type="entry name" value="Amidase"/>
</dbReference>
<evidence type="ECO:0000256" key="9">
    <source>
        <dbReference type="ARBA" id="ARBA00047407"/>
    </source>
</evidence>
<feature type="active site" description="Charge relay system" evidence="10">
    <location>
        <position position="74"/>
    </location>
</feature>
<accession>B2KAT9</accession>
<dbReference type="OrthoDB" id="9811471at2"/>
<dbReference type="HAMAP" id="MF_00120">
    <property type="entry name" value="GatA"/>
    <property type="match status" value="1"/>
</dbReference>
<evidence type="ECO:0000256" key="1">
    <source>
        <dbReference type="ARBA" id="ARBA00008069"/>
    </source>
</evidence>
<evidence type="ECO:0000256" key="2">
    <source>
        <dbReference type="ARBA" id="ARBA00011123"/>
    </source>
</evidence>
<keyword evidence="12" id="KW-0378">Hydrolase</keyword>
<dbReference type="PROSITE" id="PS00571">
    <property type="entry name" value="AMIDASES"/>
    <property type="match status" value="1"/>
</dbReference>
<keyword evidence="8 10" id="KW-0648">Protein biosynthesis</keyword>
<dbReference type="Pfam" id="PF01425">
    <property type="entry name" value="Amidase"/>
    <property type="match status" value="1"/>
</dbReference>
<evidence type="ECO:0000256" key="3">
    <source>
        <dbReference type="ARBA" id="ARBA00012739"/>
    </source>
</evidence>
<sequence length="474" mass="50887">MKAFEIVQAVKQGKLTAVEAARASLKIIKEKNPKINAFVEVFEQEALQRAKEIDAKKAAGKELGELAGVPVGIKDNLLYKGHKVTCASKMLLNHTAAYTGTVVQKLIDADAIIIGRLNMDEFAMGSTTENSVYGPTKNPIDHTRVAGGSSGGSAAAVAAGMVPLTLGSDTGGSIRQPASFCGIVGMKPTYGRVSRYGIVAFASSADQIGPLAGDVKDAALLFKVIADFDEKDSTVSSAPVPDVLASLKNTLEGVKVGIPVDFFDNLNPEIKDSFDRAKEILKSLGAELKEISLPFAKYSAPCYYMITGAEASSNLSRFDGVRYGYSTPVPANLDEVYSKTRMEGFGMEVKRRIMIGHYVLSREKYETCLVKAKEVRSLIRKNFKDAFKNVDIILTPTSPTVATKQGAAVLDQVNTYLADLYTCPGNMANLPGISVPAGNNKEGLPIGLQFYTDEFKEDVLFQAAYAYEAAVKGK</sequence>